<dbReference type="InterPro" id="IPR051398">
    <property type="entry name" value="Polysacch_Deacetylase"/>
</dbReference>
<dbReference type="PROSITE" id="PS51677">
    <property type="entry name" value="NODB"/>
    <property type="match status" value="1"/>
</dbReference>
<evidence type="ECO:0000313" key="3">
    <source>
        <dbReference type="EMBL" id="ODP28547.1"/>
    </source>
</evidence>
<accession>A0A1E3L405</accession>
<dbReference type="EMBL" id="MDER01000036">
    <property type="protein sequence ID" value="ODP28547.1"/>
    <property type="molecule type" value="Genomic_DNA"/>
</dbReference>
<dbReference type="InterPro" id="IPR002509">
    <property type="entry name" value="NODB_dom"/>
</dbReference>
<dbReference type="InterPro" id="IPR011330">
    <property type="entry name" value="Glyco_hydro/deAcase_b/a-brl"/>
</dbReference>
<dbReference type="SUPFAM" id="SSF88713">
    <property type="entry name" value="Glycoside hydrolase/deacetylase"/>
    <property type="match status" value="1"/>
</dbReference>
<keyword evidence="1" id="KW-0732">Signal</keyword>
<proteinExistence type="predicted"/>
<dbReference type="PANTHER" id="PTHR34216:SF13">
    <property type="entry name" value="XYLANASE_CHITIN DEACETYLASE"/>
    <property type="match status" value="1"/>
</dbReference>
<dbReference type="EC" id="3.-.-.-" evidence="3"/>
<dbReference type="AlphaFoldDB" id="A0A1E3L405"/>
<dbReference type="PANTHER" id="PTHR34216">
    <property type="match status" value="1"/>
</dbReference>
<feature type="domain" description="NodB homology" evidence="2">
    <location>
        <begin position="138"/>
        <end position="319"/>
    </location>
</feature>
<evidence type="ECO:0000313" key="4">
    <source>
        <dbReference type="Proteomes" id="UP000094578"/>
    </source>
</evidence>
<evidence type="ECO:0000259" key="2">
    <source>
        <dbReference type="PROSITE" id="PS51677"/>
    </source>
</evidence>
<dbReference type="Gene3D" id="3.20.20.370">
    <property type="entry name" value="Glycoside hydrolase/deacetylase"/>
    <property type="match status" value="1"/>
</dbReference>
<keyword evidence="4" id="KW-1185">Reference proteome</keyword>
<dbReference type="GO" id="GO:0005975">
    <property type="term" value="P:carbohydrate metabolic process"/>
    <property type="evidence" value="ECO:0007669"/>
    <property type="project" value="InterPro"/>
</dbReference>
<reference evidence="3 4" key="1">
    <citation type="submission" date="2016-08" db="EMBL/GenBank/DDBJ databases">
        <title>Genome sequencing of Paenibacillus sp. TI45-13ar, isolated from Korean traditional nuruk.</title>
        <authorList>
            <person name="Kim S.-J."/>
        </authorList>
    </citation>
    <scope>NUCLEOTIDE SEQUENCE [LARGE SCALE GENOMIC DNA]</scope>
    <source>
        <strain evidence="3 4">TI45-13ar</strain>
    </source>
</reference>
<dbReference type="RefSeq" id="WP_069327518.1">
    <property type="nucleotide sequence ID" value="NZ_MDER01000036.1"/>
</dbReference>
<dbReference type="Proteomes" id="UP000094578">
    <property type="component" value="Unassembled WGS sequence"/>
</dbReference>
<dbReference type="STRING" id="1886670.PTI45_02092"/>
<sequence>MKKHWKKYALALMAVLLVVYVLGVNFPKSSILAHKICSSWVAAQNEVFYYEHRDALNQRNVALAADYVAPEGTADKIPVLMYHYITPKKDNTEPTNNSIVNLESFEADMKYLHDNGYHTATLQQLEQYVDEEISLPDKTVVISFDDGYQNNIIYAYPILKKYGFHATLFVIGSRIQDKTTAFDPHKTSYVSKEEMEASKDVFEYNSHTYNLHYKTLLHCGDDYAAGMNEASFIADDKIMRSEAGINTPYFAYPFGDFRMQMVYALKESGYRMAFTVHQGFVRPGDDPLTLKRLTVVSNTNIDELLHMNHDPDGTSPVAP</sequence>
<dbReference type="GO" id="GO:0016810">
    <property type="term" value="F:hydrolase activity, acting on carbon-nitrogen (but not peptide) bonds"/>
    <property type="evidence" value="ECO:0007669"/>
    <property type="project" value="InterPro"/>
</dbReference>
<dbReference type="CDD" id="cd10966">
    <property type="entry name" value="CE4_yadE_5s"/>
    <property type="match status" value="1"/>
</dbReference>
<comment type="caution">
    <text evidence="3">The sequence shown here is derived from an EMBL/GenBank/DDBJ whole genome shotgun (WGS) entry which is preliminary data.</text>
</comment>
<organism evidence="3 4">
    <name type="scientific">Paenibacillus nuruki</name>
    <dbReference type="NCBI Taxonomy" id="1886670"/>
    <lineage>
        <taxon>Bacteria</taxon>
        <taxon>Bacillati</taxon>
        <taxon>Bacillota</taxon>
        <taxon>Bacilli</taxon>
        <taxon>Bacillales</taxon>
        <taxon>Paenibacillaceae</taxon>
        <taxon>Paenibacillus</taxon>
    </lineage>
</organism>
<dbReference type="Pfam" id="PF01522">
    <property type="entry name" value="Polysacc_deac_1"/>
    <property type="match status" value="1"/>
</dbReference>
<protein>
    <submittedName>
        <fullName evidence="3">Putative polysaccharide deacetylase YxkH</fullName>
        <ecNumber evidence="3">3.-.-.-</ecNumber>
    </submittedName>
</protein>
<gene>
    <name evidence="3" type="ORF">PTI45_02092</name>
</gene>
<evidence type="ECO:0000256" key="1">
    <source>
        <dbReference type="ARBA" id="ARBA00022729"/>
    </source>
</evidence>
<name>A0A1E3L405_9BACL</name>
<keyword evidence="3" id="KW-0378">Hydrolase</keyword>